<sequence>MMSQASLSSFLSLAEEDRVLTHFVGGLATTLVMDTSNLGTPKLYVLREDSIETFDPTSKYDCVVGLAYALLNQTRLEHLRFWFRPMLSKEKLRQSLAYFLHHVTQDLDPFVKLSAVDSAHFLIVQESVEKVVWKNDEGYRLYILDASVPVKDVPVGSTWQVDGETFEMDVAHNDDAPVLISQTKIGYDQEYMLSLINHPVMSKLIRVVRLASTKQAVSWSLVHSDFSVGLLSTLPEYRRKGLVQKALASTLASYRVVVASHDGLLGVEPHCFVHVENIPNQNLMASAGFEYFPNKTFHWMGVVV</sequence>
<dbReference type="EMBL" id="VJMJ01000358">
    <property type="protein sequence ID" value="KAF0721908.1"/>
    <property type="molecule type" value="Genomic_DNA"/>
</dbReference>
<evidence type="ECO:0000313" key="2">
    <source>
        <dbReference type="Proteomes" id="UP000481153"/>
    </source>
</evidence>
<dbReference type="SUPFAM" id="SSF55729">
    <property type="entry name" value="Acyl-CoA N-acyltransferases (Nat)"/>
    <property type="match status" value="1"/>
</dbReference>
<protein>
    <recommendedName>
        <fullName evidence="3">N-acetyltransferase domain-containing protein</fullName>
    </recommendedName>
</protein>
<reference evidence="1 2" key="1">
    <citation type="submission" date="2019-07" db="EMBL/GenBank/DDBJ databases">
        <title>Genomics analysis of Aphanomyces spp. identifies a new class of oomycete effector associated with host adaptation.</title>
        <authorList>
            <person name="Gaulin E."/>
        </authorList>
    </citation>
    <scope>NUCLEOTIDE SEQUENCE [LARGE SCALE GENOMIC DNA]</scope>
    <source>
        <strain evidence="1 2">ATCC 201684</strain>
    </source>
</reference>
<evidence type="ECO:0000313" key="1">
    <source>
        <dbReference type="EMBL" id="KAF0721908.1"/>
    </source>
</evidence>
<name>A0A6G0W4F6_9STRA</name>
<dbReference type="Proteomes" id="UP000481153">
    <property type="component" value="Unassembled WGS sequence"/>
</dbReference>
<dbReference type="Gene3D" id="3.40.630.30">
    <property type="match status" value="1"/>
</dbReference>
<dbReference type="InterPro" id="IPR016181">
    <property type="entry name" value="Acyl_CoA_acyltransferase"/>
</dbReference>
<dbReference type="AlphaFoldDB" id="A0A6G0W4F6"/>
<comment type="caution">
    <text evidence="1">The sequence shown here is derived from an EMBL/GenBank/DDBJ whole genome shotgun (WGS) entry which is preliminary data.</text>
</comment>
<dbReference type="VEuPathDB" id="FungiDB:AeMF1_016387"/>
<keyword evidence="2" id="KW-1185">Reference proteome</keyword>
<organism evidence="1 2">
    <name type="scientific">Aphanomyces euteiches</name>
    <dbReference type="NCBI Taxonomy" id="100861"/>
    <lineage>
        <taxon>Eukaryota</taxon>
        <taxon>Sar</taxon>
        <taxon>Stramenopiles</taxon>
        <taxon>Oomycota</taxon>
        <taxon>Saprolegniomycetes</taxon>
        <taxon>Saprolegniales</taxon>
        <taxon>Verrucalvaceae</taxon>
        <taxon>Aphanomyces</taxon>
    </lineage>
</organism>
<accession>A0A6G0W4F6</accession>
<proteinExistence type="predicted"/>
<evidence type="ECO:0008006" key="3">
    <source>
        <dbReference type="Google" id="ProtNLM"/>
    </source>
</evidence>
<gene>
    <name evidence="1" type="ORF">Ae201684_018811</name>
</gene>